<reference evidence="1" key="2">
    <citation type="submission" date="2020-05" db="UniProtKB">
        <authorList>
            <consortium name="EnsemblMetazoa"/>
        </authorList>
    </citation>
    <scope>IDENTIFICATION</scope>
    <source>
        <strain evidence="1">IAEA</strain>
    </source>
</reference>
<organism evidence="1 2">
    <name type="scientific">Glossina palpalis gambiensis</name>
    <dbReference type="NCBI Taxonomy" id="67801"/>
    <lineage>
        <taxon>Eukaryota</taxon>
        <taxon>Metazoa</taxon>
        <taxon>Ecdysozoa</taxon>
        <taxon>Arthropoda</taxon>
        <taxon>Hexapoda</taxon>
        <taxon>Insecta</taxon>
        <taxon>Pterygota</taxon>
        <taxon>Neoptera</taxon>
        <taxon>Endopterygota</taxon>
        <taxon>Diptera</taxon>
        <taxon>Brachycera</taxon>
        <taxon>Muscomorpha</taxon>
        <taxon>Hippoboscoidea</taxon>
        <taxon>Glossinidae</taxon>
        <taxon>Glossina</taxon>
    </lineage>
</organism>
<dbReference type="VEuPathDB" id="VectorBase:GPPI016010"/>
<dbReference type="EnsemblMetazoa" id="GPPI016010-RA">
    <property type="protein sequence ID" value="GPPI016010-PA"/>
    <property type="gene ID" value="GPPI016010"/>
</dbReference>
<reference evidence="2" key="1">
    <citation type="submission" date="2015-01" db="EMBL/GenBank/DDBJ databases">
        <authorList>
            <person name="Aksoy S."/>
            <person name="Warren W."/>
            <person name="Wilson R.K."/>
        </authorList>
    </citation>
    <scope>NUCLEOTIDE SEQUENCE [LARGE SCALE GENOMIC DNA]</scope>
    <source>
        <strain evidence="2">IAEA</strain>
    </source>
</reference>
<protein>
    <submittedName>
        <fullName evidence="1">Uncharacterized protein</fullName>
    </submittedName>
</protein>
<evidence type="ECO:0000313" key="1">
    <source>
        <dbReference type="EnsemblMetazoa" id="GPPI016010-PA"/>
    </source>
</evidence>
<dbReference type="EMBL" id="JXJN01007265">
    <property type="status" value="NOT_ANNOTATED_CDS"/>
    <property type="molecule type" value="Genomic_DNA"/>
</dbReference>
<proteinExistence type="predicted"/>
<name>A0A1B0B1R3_9MUSC</name>
<keyword evidence="2" id="KW-1185">Reference proteome</keyword>
<evidence type="ECO:0000313" key="2">
    <source>
        <dbReference type="Proteomes" id="UP000092460"/>
    </source>
</evidence>
<dbReference type="Proteomes" id="UP000092460">
    <property type="component" value="Unassembled WGS sequence"/>
</dbReference>
<dbReference type="AlphaFoldDB" id="A0A1B0B1R3"/>
<accession>A0A1B0B1R3</accession>
<dbReference type="EMBL" id="JXJN01007264">
    <property type="status" value="NOT_ANNOTATED_CDS"/>
    <property type="molecule type" value="Genomic_DNA"/>
</dbReference>
<sequence length="164" mass="17897">MEDNFHTEPNEENRNVPFWRSNGNWVGISLFDIEQSDCNRWDGFENASSDEVVPAVVVVFGSSVCEDVTVDSVFAVDNEASSGVVVVISTDKVVPSVVFSISSGKVVESVDSLSVRINALYKKGSANLALICLGFVENAVRSLFNIILSPVIIDSQWLLDNTHI</sequence>